<gene>
    <name evidence="3" type="ORF">LVJ94_49070</name>
</gene>
<dbReference type="RefSeq" id="WP_394834475.1">
    <property type="nucleotide sequence ID" value="NZ_CP089929.1"/>
</dbReference>
<evidence type="ECO:0000313" key="4">
    <source>
        <dbReference type="Proteomes" id="UP001374803"/>
    </source>
</evidence>
<dbReference type="SMART" id="SM00228">
    <property type="entry name" value="PDZ"/>
    <property type="match status" value="1"/>
</dbReference>
<dbReference type="InterPro" id="IPR001478">
    <property type="entry name" value="PDZ"/>
</dbReference>
<protein>
    <submittedName>
        <fullName evidence="3">PDZ domain-containing protein</fullName>
    </submittedName>
</protein>
<dbReference type="EMBL" id="CP089983">
    <property type="protein sequence ID" value="WXB04833.1"/>
    <property type="molecule type" value="Genomic_DNA"/>
</dbReference>
<feature type="region of interest" description="Disordered" evidence="1">
    <location>
        <begin position="1"/>
        <end position="37"/>
    </location>
</feature>
<accession>A0ABZ2L1V7</accession>
<sequence length="118" mass="12453">MTPVNELPPLRVPRRRNTFGEPPADLGYTLREPPPGTDLDQVQRLIGVVRPGGAAAKAGLQAGDEIVSVEGQDVTGANGYLYPALITVSQGTTVTLGLRRGETVVLQPEKRATAGKPQ</sequence>
<evidence type="ECO:0000259" key="2">
    <source>
        <dbReference type="PROSITE" id="PS50106"/>
    </source>
</evidence>
<name>A0ABZ2L1V7_9BACT</name>
<dbReference type="Proteomes" id="UP001374803">
    <property type="component" value="Chromosome"/>
</dbReference>
<feature type="domain" description="PDZ" evidence="2">
    <location>
        <begin position="11"/>
        <end position="76"/>
    </location>
</feature>
<dbReference type="InterPro" id="IPR036034">
    <property type="entry name" value="PDZ_sf"/>
</dbReference>
<dbReference type="Gene3D" id="2.30.42.10">
    <property type="match status" value="1"/>
</dbReference>
<reference evidence="3" key="1">
    <citation type="submission" date="2021-12" db="EMBL/GenBank/DDBJ databases">
        <title>Discovery of the Pendulisporaceae a myxobacterial family with distinct sporulation behavior and unique specialized metabolism.</title>
        <authorList>
            <person name="Garcia R."/>
            <person name="Popoff A."/>
            <person name="Bader C.D."/>
            <person name="Loehr J."/>
            <person name="Walesch S."/>
            <person name="Walt C."/>
            <person name="Boldt J."/>
            <person name="Bunk B."/>
            <person name="Haeckl F.J.F.P.J."/>
            <person name="Gunesch A.P."/>
            <person name="Birkelbach J."/>
            <person name="Nuebel U."/>
            <person name="Pietschmann T."/>
            <person name="Bach T."/>
            <person name="Mueller R."/>
        </authorList>
    </citation>
    <scope>NUCLEOTIDE SEQUENCE</scope>
    <source>
        <strain evidence="3">MSr11367</strain>
    </source>
</reference>
<dbReference type="PROSITE" id="PS50106">
    <property type="entry name" value="PDZ"/>
    <property type="match status" value="1"/>
</dbReference>
<keyword evidence="4" id="KW-1185">Reference proteome</keyword>
<evidence type="ECO:0000256" key="1">
    <source>
        <dbReference type="SAM" id="MobiDB-lite"/>
    </source>
</evidence>
<proteinExistence type="predicted"/>
<dbReference type="Pfam" id="PF17820">
    <property type="entry name" value="PDZ_6"/>
    <property type="match status" value="1"/>
</dbReference>
<dbReference type="SUPFAM" id="SSF50156">
    <property type="entry name" value="PDZ domain-like"/>
    <property type="match status" value="1"/>
</dbReference>
<organism evidence="3 4">
    <name type="scientific">Pendulispora rubella</name>
    <dbReference type="NCBI Taxonomy" id="2741070"/>
    <lineage>
        <taxon>Bacteria</taxon>
        <taxon>Pseudomonadati</taxon>
        <taxon>Myxococcota</taxon>
        <taxon>Myxococcia</taxon>
        <taxon>Myxococcales</taxon>
        <taxon>Sorangiineae</taxon>
        <taxon>Pendulisporaceae</taxon>
        <taxon>Pendulispora</taxon>
    </lineage>
</organism>
<evidence type="ECO:0000313" key="3">
    <source>
        <dbReference type="EMBL" id="WXB04833.1"/>
    </source>
</evidence>
<dbReference type="InterPro" id="IPR041489">
    <property type="entry name" value="PDZ_6"/>
</dbReference>